<feature type="compositionally biased region" description="Low complexity" evidence="1">
    <location>
        <begin position="1"/>
        <end position="21"/>
    </location>
</feature>
<dbReference type="HOGENOM" id="CLU_3286253_0_0_4"/>
<sequence>MSVIRAGAPPRFASSASPAAPKQNGGAASCEAAPPSRRSE</sequence>
<name>A0A0E1WIL8_BURPE</name>
<gene>
    <name evidence="2" type="ORF">BURPS1710A_0126</name>
</gene>
<reference evidence="2" key="1">
    <citation type="submission" date="2009-05" db="EMBL/GenBank/DDBJ databases">
        <authorList>
            <person name="Harkins D.M."/>
            <person name="DeShazer D."/>
            <person name="Woods D.E."/>
            <person name="Brinkac L.M."/>
            <person name="Brown K.A."/>
            <person name="Hung G.C."/>
            <person name="Tuanyok A."/>
            <person name="Zhang B."/>
            <person name="Nierman W.C."/>
        </authorList>
    </citation>
    <scope>NUCLEOTIDE SEQUENCE [LARGE SCALE GENOMIC DNA]</scope>
    <source>
        <strain evidence="2">1710a</strain>
    </source>
</reference>
<evidence type="ECO:0000313" key="2">
    <source>
        <dbReference type="EMBL" id="EET09467.1"/>
    </source>
</evidence>
<dbReference type="EMBL" id="CM000832">
    <property type="protein sequence ID" value="EET09467.1"/>
    <property type="molecule type" value="Genomic_DNA"/>
</dbReference>
<dbReference type="AlphaFoldDB" id="A0A0E1WIL8"/>
<evidence type="ECO:0000256" key="1">
    <source>
        <dbReference type="SAM" id="MobiDB-lite"/>
    </source>
</evidence>
<proteinExistence type="predicted"/>
<feature type="region of interest" description="Disordered" evidence="1">
    <location>
        <begin position="1"/>
        <end position="40"/>
    </location>
</feature>
<accession>A0A0E1WIL8</accession>
<protein>
    <submittedName>
        <fullName evidence="2">Uncharacterized protein</fullName>
    </submittedName>
</protein>
<dbReference type="Proteomes" id="UP000001812">
    <property type="component" value="Chromosome I"/>
</dbReference>
<organism evidence="2">
    <name type="scientific">Burkholderia pseudomallei 1710a</name>
    <dbReference type="NCBI Taxonomy" id="320371"/>
    <lineage>
        <taxon>Bacteria</taxon>
        <taxon>Pseudomonadati</taxon>
        <taxon>Pseudomonadota</taxon>
        <taxon>Betaproteobacteria</taxon>
        <taxon>Burkholderiales</taxon>
        <taxon>Burkholderiaceae</taxon>
        <taxon>Burkholderia</taxon>
        <taxon>pseudomallei group</taxon>
    </lineage>
</organism>